<accession>A0A0G4F9A8</accession>
<reference evidence="2" key="1">
    <citation type="submission" date="2014-11" db="EMBL/GenBank/DDBJ databases">
        <authorList>
            <person name="Otto D Thomas"/>
            <person name="Naeem Raeece"/>
        </authorList>
    </citation>
    <scope>NUCLEOTIDE SEQUENCE</scope>
</reference>
<protein>
    <submittedName>
        <fullName evidence="2">Uncharacterized protein</fullName>
    </submittedName>
</protein>
<gene>
    <name evidence="2" type="ORF">Cvel_15707</name>
</gene>
<dbReference type="EMBL" id="CDMZ01000192">
    <property type="protein sequence ID" value="CEM08841.1"/>
    <property type="molecule type" value="Genomic_DNA"/>
</dbReference>
<dbReference type="VEuPathDB" id="CryptoDB:Cvel_15707"/>
<evidence type="ECO:0000256" key="1">
    <source>
        <dbReference type="SAM" id="MobiDB-lite"/>
    </source>
</evidence>
<feature type="compositionally biased region" description="Gly residues" evidence="1">
    <location>
        <begin position="14"/>
        <end position="25"/>
    </location>
</feature>
<feature type="non-terminal residue" evidence="2">
    <location>
        <position position="1"/>
    </location>
</feature>
<organism evidence="2">
    <name type="scientific">Chromera velia CCMP2878</name>
    <dbReference type="NCBI Taxonomy" id="1169474"/>
    <lineage>
        <taxon>Eukaryota</taxon>
        <taxon>Sar</taxon>
        <taxon>Alveolata</taxon>
        <taxon>Colpodellida</taxon>
        <taxon>Chromeraceae</taxon>
        <taxon>Chromera</taxon>
    </lineage>
</organism>
<name>A0A0G4F9A8_9ALVE</name>
<proteinExistence type="predicted"/>
<feature type="region of interest" description="Disordered" evidence="1">
    <location>
        <begin position="51"/>
        <end position="120"/>
    </location>
</feature>
<dbReference type="AlphaFoldDB" id="A0A0G4F9A8"/>
<feature type="region of interest" description="Disordered" evidence="1">
    <location>
        <begin position="14"/>
        <end position="39"/>
    </location>
</feature>
<feature type="compositionally biased region" description="Acidic residues" evidence="1">
    <location>
        <begin position="93"/>
        <end position="120"/>
    </location>
</feature>
<sequence length="120" mass="11550">GSLEGGTVCWWEGGYFGRGDTGGGEGESEGSVGTGGMGGYRGSSLVHGGHGICGHRGGDSDGMFEGSGTEGGHLDVGSGGDSGGSCVDFGGSVDEENESGSESSEGEEGGEDDGDADSDD</sequence>
<evidence type="ECO:0000313" key="2">
    <source>
        <dbReference type="EMBL" id="CEM08841.1"/>
    </source>
</evidence>